<dbReference type="PANTHER" id="PTHR42852:SF6">
    <property type="entry name" value="THIOL:DISULFIDE INTERCHANGE PROTEIN DSBE"/>
    <property type="match status" value="1"/>
</dbReference>
<dbReference type="Pfam" id="PF08534">
    <property type="entry name" value="Redoxin"/>
    <property type="match status" value="1"/>
</dbReference>
<evidence type="ECO:0000313" key="8">
    <source>
        <dbReference type="Proteomes" id="UP001500751"/>
    </source>
</evidence>
<dbReference type="InterPro" id="IPR017937">
    <property type="entry name" value="Thioredoxin_CS"/>
</dbReference>
<dbReference type="InterPro" id="IPR013740">
    <property type="entry name" value="Redoxin"/>
</dbReference>
<organism evidence="7 8">
    <name type="scientific">Catenulispora yoronensis</name>
    <dbReference type="NCBI Taxonomy" id="450799"/>
    <lineage>
        <taxon>Bacteria</taxon>
        <taxon>Bacillati</taxon>
        <taxon>Actinomycetota</taxon>
        <taxon>Actinomycetes</taxon>
        <taxon>Catenulisporales</taxon>
        <taxon>Catenulisporaceae</taxon>
        <taxon>Catenulispora</taxon>
    </lineage>
</organism>
<dbReference type="PANTHER" id="PTHR42852">
    <property type="entry name" value="THIOL:DISULFIDE INTERCHANGE PROTEIN DSBE"/>
    <property type="match status" value="1"/>
</dbReference>
<evidence type="ECO:0000256" key="1">
    <source>
        <dbReference type="ARBA" id="ARBA00004196"/>
    </source>
</evidence>
<proteinExistence type="predicted"/>
<keyword evidence="3" id="KW-0735">Signal-anchor</keyword>
<dbReference type="Gene3D" id="3.40.30.10">
    <property type="entry name" value="Glutaredoxin"/>
    <property type="match status" value="1"/>
</dbReference>
<reference evidence="7 8" key="1">
    <citation type="journal article" date="2019" name="Int. J. Syst. Evol. Microbiol.">
        <title>The Global Catalogue of Microorganisms (GCM) 10K type strain sequencing project: providing services to taxonomists for standard genome sequencing and annotation.</title>
        <authorList>
            <consortium name="The Broad Institute Genomics Platform"/>
            <consortium name="The Broad Institute Genome Sequencing Center for Infectious Disease"/>
            <person name="Wu L."/>
            <person name="Ma J."/>
        </authorList>
    </citation>
    <scope>NUCLEOTIDE SEQUENCE [LARGE SCALE GENOMIC DNA]</scope>
    <source>
        <strain evidence="7 8">JCM 16014</strain>
    </source>
</reference>
<dbReference type="InterPro" id="IPR013766">
    <property type="entry name" value="Thioredoxin_domain"/>
</dbReference>
<evidence type="ECO:0000256" key="2">
    <source>
        <dbReference type="ARBA" id="ARBA00022748"/>
    </source>
</evidence>
<gene>
    <name evidence="7" type="ORF">GCM10009839_05660</name>
</gene>
<sequence length="178" mass="18894">MAAAAALAFGPAACGGSGPKNKDGDGTAVAFSVGQRKAFPMLSGKTLDGPQLDMNTFKGKVIVVNIWGAWCPPCQREAPYLEHVYEAYKDKGVQVVGIDTRDNVPQARAFAADKQLSYPNLVDGDDGALLSQLVGITSLQNVPSTIVIDRQGKIAWRALREITYTEVAAELDALAAEK</sequence>
<evidence type="ECO:0000313" key="7">
    <source>
        <dbReference type="EMBL" id="GAA2013703.1"/>
    </source>
</evidence>
<dbReference type="EMBL" id="BAAAQN010000002">
    <property type="protein sequence ID" value="GAA2013703.1"/>
    <property type="molecule type" value="Genomic_DNA"/>
</dbReference>
<keyword evidence="2" id="KW-0201">Cytochrome c-type biogenesis</keyword>
<evidence type="ECO:0000256" key="4">
    <source>
        <dbReference type="ARBA" id="ARBA00023157"/>
    </source>
</evidence>
<dbReference type="InterPro" id="IPR036249">
    <property type="entry name" value="Thioredoxin-like_sf"/>
</dbReference>
<feature type="domain" description="Thioredoxin" evidence="6">
    <location>
        <begin position="33"/>
        <end position="176"/>
    </location>
</feature>
<protein>
    <recommendedName>
        <fullName evidence="6">Thioredoxin domain-containing protein</fullName>
    </recommendedName>
</protein>
<keyword evidence="8" id="KW-1185">Reference proteome</keyword>
<keyword evidence="4" id="KW-1015">Disulfide bond</keyword>
<evidence type="ECO:0000259" key="6">
    <source>
        <dbReference type="PROSITE" id="PS51352"/>
    </source>
</evidence>
<comment type="caution">
    <text evidence="7">The sequence shown here is derived from an EMBL/GenBank/DDBJ whole genome shotgun (WGS) entry which is preliminary data.</text>
</comment>
<evidence type="ECO:0000256" key="5">
    <source>
        <dbReference type="ARBA" id="ARBA00023284"/>
    </source>
</evidence>
<keyword evidence="3" id="KW-0812">Transmembrane</keyword>
<accession>A0ABN2TN36</accession>
<dbReference type="Proteomes" id="UP001500751">
    <property type="component" value="Unassembled WGS sequence"/>
</dbReference>
<dbReference type="PROSITE" id="PS51352">
    <property type="entry name" value="THIOREDOXIN_2"/>
    <property type="match status" value="1"/>
</dbReference>
<dbReference type="CDD" id="cd02966">
    <property type="entry name" value="TlpA_like_family"/>
    <property type="match status" value="1"/>
</dbReference>
<evidence type="ECO:0000256" key="3">
    <source>
        <dbReference type="ARBA" id="ARBA00022968"/>
    </source>
</evidence>
<comment type="subcellular location">
    <subcellularLocation>
        <location evidence="1">Cell envelope</location>
    </subcellularLocation>
</comment>
<keyword evidence="5" id="KW-0676">Redox-active center</keyword>
<dbReference type="InterPro" id="IPR050553">
    <property type="entry name" value="Thioredoxin_ResA/DsbE_sf"/>
</dbReference>
<dbReference type="SUPFAM" id="SSF52833">
    <property type="entry name" value="Thioredoxin-like"/>
    <property type="match status" value="1"/>
</dbReference>
<name>A0ABN2TN36_9ACTN</name>
<dbReference type="PROSITE" id="PS00194">
    <property type="entry name" value="THIOREDOXIN_1"/>
    <property type="match status" value="1"/>
</dbReference>